<evidence type="ECO:0000256" key="1">
    <source>
        <dbReference type="SAM" id="MobiDB-lite"/>
    </source>
</evidence>
<evidence type="ECO:0000313" key="2">
    <source>
        <dbReference type="EMBL" id="CAG8713814.1"/>
    </source>
</evidence>
<dbReference type="AlphaFoldDB" id="A0A9N9HZJ6"/>
<feature type="non-terminal residue" evidence="2">
    <location>
        <position position="1"/>
    </location>
</feature>
<protein>
    <submittedName>
        <fullName evidence="2">19054_t:CDS:1</fullName>
    </submittedName>
</protein>
<organism evidence="2 3">
    <name type="scientific">Racocetra fulgida</name>
    <dbReference type="NCBI Taxonomy" id="60492"/>
    <lineage>
        <taxon>Eukaryota</taxon>
        <taxon>Fungi</taxon>
        <taxon>Fungi incertae sedis</taxon>
        <taxon>Mucoromycota</taxon>
        <taxon>Glomeromycotina</taxon>
        <taxon>Glomeromycetes</taxon>
        <taxon>Diversisporales</taxon>
        <taxon>Gigasporaceae</taxon>
        <taxon>Racocetra</taxon>
    </lineage>
</organism>
<gene>
    <name evidence="2" type="ORF">RFULGI_LOCUS11022</name>
</gene>
<evidence type="ECO:0000313" key="3">
    <source>
        <dbReference type="Proteomes" id="UP000789396"/>
    </source>
</evidence>
<accession>A0A9N9HZJ6</accession>
<sequence length="47" mass="5744">WVLEIQNYYSDKISDTNIKKANREQKDRNRNSENNYNDRMVKVLDKP</sequence>
<name>A0A9N9HZJ6_9GLOM</name>
<keyword evidence="3" id="KW-1185">Reference proteome</keyword>
<comment type="caution">
    <text evidence="2">The sequence shown here is derived from an EMBL/GenBank/DDBJ whole genome shotgun (WGS) entry which is preliminary data.</text>
</comment>
<feature type="compositionally biased region" description="Basic and acidic residues" evidence="1">
    <location>
        <begin position="19"/>
        <end position="31"/>
    </location>
</feature>
<reference evidence="2" key="1">
    <citation type="submission" date="2021-06" db="EMBL/GenBank/DDBJ databases">
        <authorList>
            <person name="Kallberg Y."/>
            <person name="Tangrot J."/>
            <person name="Rosling A."/>
        </authorList>
    </citation>
    <scope>NUCLEOTIDE SEQUENCE</scope>
    <source>
        <strain evidence="2">IN212</strain>
    </source>
</reference>
<proteinExistence type="predicted"/>
<dbReference type="EMBL" id="CAJVPZ010022964">
    <property type="protein sequence ID" value="CAG8713814.1"/>
    <property type="molecule type" value="Genomic_DNA"/>
</dbReference>
<feature type="region of interest" description="Disordered" evidence="1">
    <location>
        <begin position="19"/>
        <end position="47"/>
    </location>
</feature>
<dbReference type="Proteomes" id="UP000789396">
    <property type="component" value="Unassembled WGS sequence"/>
</dbReference>